<evidence type="ECO:0000313" key="8">
    <source>
        <dbReference type="EMBL" id="CED84728.1"/>
    </source>
</evidence>
<dbReference type="EMBL" id="LN483166">
    <property type="protein sequence ID" value="CED84728.1"/>
    <property type="molecule type" value="Genomic_DNA"/>
</dbReference>
<feature type="compositionally biased region" description="Low complexity" evidence="6">
    <location>
        <begin position="356"/>
        <end position="375"/>
    </location>
</feature>
<keyword evidence="2" id="KW-0677">Repeat</keyword>
<dbReference type="GO" id="GO:0005634">
    <property type="term" value="C:nucleus"/>
    <property type="evidence" value="ECO:0007669"/>
    <property type="project" value="TreeGrafter"/>
</dbReference>
<evidence type="ECO:0000256" key="1">
    <source>
        <dbReference type="ARBA" id="ARBA00022723"/>
    </source>
</evidence>
<dbReference type="PANTHER" id="PTHR23057:SF0">
    <property type="entry name" value="JUXTAPOSED WITH ANOTHER ZINC FINGER PROTEIN 1"/>
    <property type="match status" value="1"/>
</dbReference>
<feature type="region of interest" description="Disordered" evidence="6">
    <location>
        <begin position="329"/>
        <end position="377"/>
    </location>
</feature>
<keyword evidence="1" id="KW-0479">Metal-binding</keyword>
<proteinExistence type="predicted"/>
<keyword evidence="4" id="KW-0862">Zinc</keyword>
<protein>
    <submittedName>
        <fullName evidence="8">C2h2 transcription factor</fullName>
    </submittedName>
</protein>
<evidence type="ECO:0000256" key="6">
    <source>
        <dbReference type="SAM" id="MobiDB-lite"/>
    </source>
</evidence>
<evidence type="ECO:0000256" key="4">
    <source>
        <dbReference type="ARBA" id="ARBA00022833"/>
    </source>
</evidence>
<feature type="compositionally biased region" description="Low complexity" evidence="6">
    <location>
        <begin position="43"/>
        <end position="56"/>
    </location>
</feature>
<feature type="region of interest" description="Disordered" evidence="6">
    <location>
        <begin position="37"/>
        <end position="60"/>
    </location>
</feature>
<sequence>MQPIPTPVPIASSYHSAINRTDYHHVEAINSFPRQQSWSKELSGGSQQQQPSAGWSGSMGMGCIGMGMGMGSSPSDGGSGLGIPLDITPNRQVASGGIGIGSPDELDGLYSSGHTTEGTGLWAPSGSWRGEGWRGLTVPPSSPNIPLSSSLTFLSPLQSGSYLPSSPALSRMGDLSMSVDSTQSSLPHRSQSDVGSLAAHRCSFSTAGHEAYVTSSLGGNRLMGAGSGSGGNAYYGNSGSHQASSTGGPFGSGYGSGQFAGPSSVERLSKLEQNFTSNFTCCGLQLKGLHDLLEHYEESHVLIGNGNINGGNSTPAGLLPFQKPSMISRTSSGSGANVISHLSSSTPPLMQSFSAPGHPTTPSPTTDSDSPHTPGLMDLEMEDTITLPSPFSRPPRSATVNIPTGISSFPSPWSSASALSSHPATPVPQCVPPSLLTYALPSRSNSTPATSAVTSPASSLGSLGSLPGSLSSSGLLVGGGNNTGGGVNRTEKRRTASTSAVKDRSDETESTNVHLGGFNSNNVNSNSNNFNSPNTPGESLGLGLTGSGRSTPVISETSVVMDLSAAAGGGEKRFRCPVEGCGKVYKQQNGLKYHLQRSINSNHGHYKGSITSVGAVVLTPASESFTPVSASASNSSISAPAQMSAGGVGGPGAGSSPASPFGGSGASWVGRMNGLST</sequence>
<feature type="compositionally biased region" description="Polar residues" evidence="6">
    <location>
        <begin position="329"/>
        <end position="354"/>
    </location>
</feature>
<organism evidence="8">
    <name type="scientific">Phaffia rhodozyma</name>
    <name type="common">Yeast</name>
    <name type="synonym">Xanthophyllomyces dendrorhous</name>
    <dbReference type="NCBI Taxonomy" id="264483"/>
    <lineage>
        <taxon>Eukaryota</taxon>
        <taxon>Fungi</taxon>
        <taxon>Dikarya</taxon>
        <taxon>Basidiomycota</taxon>
        <taxon>Agaricomycotina</taxon>
        <taxon>Tremellomycetes</taxon>
        <taxon>Cystofilobasidiales</taxon>
        <taxon>Mrakiaceae</taxon>
        <taxon>Phaffia</taxon>
    </lineage>
</organism>
<evidence type="ECO:0000256" key="2">
    <source>
        <dbReference type="ARBA" id="ARBA00022737"/>
    </source>
</evidence>
<reference evidence="8" key="1">
    <citation type="submission" date="2014-08" db="EMBL/GenBank/DDBJ databases">
        <authorList>
            <person name="Sharma Rahul"/>
            <person name="Thines Marco"/>
        </authorList>
    </citation>
    <scope>NUCLEOTIDE SEQUENCE</scope>
</reference>
<feature type="region of interest" description="Disordered" evidence="6">
    <location>
        <begin position="475"/>
        <end position="525"/>
    </location>
</feature>
<feature type="compositionally biased region" description="Low complexity" evidence="6">
    <location>
        <begin position="444"/>
        <end position="463"/>
    </location>
</feature>
<evidence type="ECO:0000259" key="7">
    <source>
        <dbReference type="PROSITE" id="PS50157"/>
    </source>
</evidence>
<dbReference type="SUPFAM" id="SSF57667">
    <property type="entry name" value="beta-beta-alpha zinc fingers"/>
    <property type="match status" value="1"/>
</dbReference>
<feature type="compositionally biased region" description="Gly residues" evidence="6">
    <location>
        <begin position="476"/>
        <end position="487"/>
    </location>
</feature>
<dbReference type="PROSITE" id="PS50157">
    <property type="entry name" value="ZINC_FINGER_C2H2_2"/>
    <property type="match status" value="1"/>
</dbReference>
<keyword evidence="3 5" id="KW-0863">Zinc-finger</keyword>
<evidence type="ECO:0000256" key="5">
    <source>
        <dbReference type="PROSITE-ProRule" id="PRU00042"/>
    </source>
</evidence>
<dbReference type="GO" id="GO:0008270">
    <property type="term" value="F:zinc ion binding"/>
    <property type="evidence" value="ECO:0007669"/>
    <property type="project" value="UniProtKB-KW"/>
</dbReference>
<name>A0A0F7SX37_PHARH</name>
<accession>A0A0F7SX37</accession>
<dbReference type="InterPro" id="IPR013087">
    <property type="entry name" value="Znf_C2H2_type"/>
</dbReference>
<dbReference type="InterPro" id="IPR036236">
    <property type="entry name" value="Znf_C2H2_sf"/>
</dbReference>
<dbReference type="PANTHER" id="PTHR23057">
    <property type="entry name" value="JUXTAPOSED WITH ANOTHER ZINC FINGER PROTEIN 1"/>
    <property type="match status" value="1"/>
</dbReference>
<dbReference type="AlphaFoldDB" id="A0A0F7SX37"/>
<feature type="region of interest" description="Disordered" evidence="6">
    <location>
        <begin position="442"/>
        <end position="463"/>
    </location>
</feature>
<dbReference type="Gene3D" id="3.30.160.60">
    <property type="entry name" value="Classic Zinc Finger"/>
    <property type="match status" value="1"/>
</dbReference>
<dbReference type="InterPro" id="IPR051580">
    <property type="entry name" value="ZnF-Chromatin_assoc"/>
</dbReference>
<feature type="region of interest" description="Disordered" evidence="6">
    <location>
        <begin position="639"/>
        <end position="677"/>
    </location>
</feature>
<evidence type="ECO:0000256" key="3">
    <source>
        <dbReference type="ARBA" id="ARBA00022771"/>
    </source>
</evidence>
<feature type="domain" description="C2H2-type" evidence="7">
    <location>
        <begin position="574"/>
        <end position="608"/>
    </location>
</feature>